<evidence type="ECO:0000256" key="1">
    <source>
        <dbReference type="SAM" id="MobiDB-lite"/>
    </source>
</evidence>
<evidence type="ECO:0000313" key="3">
    <source>
        <dbReference type="Proteomes" id="UP000077177"/>
    </source>
</evidence>
<dbReference type="Proteomes" id="UP000077177">
    <property type="component" value="Chromosome"/>
</dbReference>
<keyword evidence="3" id="KW-1185">Reference proteome</keyword>
<evidence type="ECO:0000313" key="2">
    <source>
        <dbReference type="EMBL" id="ANE50831.1"/>
    </source>
</evidence>
<feature type="region of interest" description="Disordered" evidence="1">
    <location>
        <begin position="55"/>
        <end position="74"/>
    </location>
</feature>
<feature type="compositionally biased region" description="Polar residues" evidence="1">
    <location>
        <begin position="56"/>
        <end position="74"/>
    </location>
</feature>
<accession>A0A172TUN4</accession>
<protein>
    <submittedName>
        <fullName evidence="2">Uncharacterized protein</fullName>
    </submittedName>
</protein>
<dbReference type="RefSeq" id="WP_066404199.1">
    <property type="nucleotide sequence ID" value="NZ_CP011390.1"/>
</dbReference>
<sequence>MDVIDVRSLDWSSLKLLYDKNLALLQDKLLSGATWEETGYLRDLVTRLETAMDKTLQPSSKVTEHSPSSRPAEP</sequence>
<organism evidence="2 3">
    <name type="scientific">Flavisolibacter tropicus</name>
    <dbReference type="NCBI Taxonomy" id="1492898"/>
    <lineage>
        <taxon>Bacteria</taxon>
        <taxon>Pseudomonadati</taxon>
        <taxon>Bacteroidota</taxon>
        <taxon>Chitinophagia</taxon>
        <taxon>Chitinophagales</taxon>
        <taxon>Chitinophagaceae</taxon>
        <taxon>Flavisolibacter</taxon>
    </lineage>
</organism>
<dbReference type="EMBL" id="CP011390">
    <property type="protein sequence ID" value="ANE50831.1"/>
    <property type="molecule type" value="Genomic_DNA"/>
</dbReference>
<reference evidence="3" key="1">
    <citation type="submission" date="2015-01" db="EMBL/GenBank/DDBJ databases">
        <title>Flavisolibacter sp./LCS9/ whole genome sequencing.</title>
        <authorList>
            <person name="Kim M.K."/>
            <person name="Srinivasan S."/>
            <person name="Lee J.-J."/>
        </authorList>
    </citation>
    <scope>NUCLEOTIDE SEQUENCE [LARGE SCALE GENOMIC DNA]</scope>
    <source>
        <strain evidence="3">LCS9</strain>
    </source>
</reference>
<dbReference type="KEGG" id="fla:SY85_10250"/>
<gene>
    <name evidence="2" type="ORF">SY85_10250</name>
</gene>
<name>A0A172TUN4_9BACT</name>
<proteinExistence type="predicted"/>
<dbReference type="AlphaFoldDB" id="A0A172TUN4"/>
<reference evidence="2 3" key="2">
    <citation type="journal article" date="2016" name="Int. J. Syst. Evol. Microbiol.">
        <title>Flavisolibacter tropicus sp. nov., isolated from tropical soil.</title>
        <authorList>
            <person name="Lee J.J."/>
            <person name="Kang M.S."/>
            <person name="Kim G.S."/>
            <person name="Lee C.S."/>
            <person name="Lim S."/>
            <person name="Lee J."/>
            <person name="Roh S.H."/>
            <person name="Kang H."/>
            <person name="Ha J.M."/>
            <person name="Bae S."/>
            <person name="Jung H.Y."/>
            <person name="Kim M.K."/>
        </authorList>
    </citation>
    <scope>NUCLEOTIDE SEQUENCE [LARGE SCALE GENOMIC DNA]</scope>
    <source>
        <strain evidence="2 3">LCS9</strain>
    </source>
</reference>